<comment type="caution">
    <text evidence="1">The sequence shown here is derived from an EMBL/GenBank/DDBJ whole genome shotgun (WGS) entry which is preliminary data.</text>
</comment>
<protein>
    <submittedName>
        <fullName evidence="1">Uncharacterized protein</fullName>
    </submittedName>
</protein>
<accession>A0A3M0IZH3</accession>
<dbReference type="AlphaFoldDB" id="A0A3M0IZH3"/>
<evidence type="ECO:0000313" key="1">
    <source>
        <dbReference type="EMBL" id="RMB93852.1"/>
    </source>
</evidence>
<name>A0A3M0IZH3_HIRRU</name>
<proteinExistence type="predicted"/>
<keyword evidence="2" id="KW-1185">Reference proteome</keyword>
<dbReference type="Proteomes" id="UP000269221">
    <property type="component" value="Unassembled WGS sequence"/>
</dbReference>
<dbReference type="OrthoDB" id="10258914at2759"/>
<gene>
    <name evidence="1" type="ORF">DUI87_29730</name>
</gene>
<evidence type="ECO:0000313" key="2">
    <source>
        <dbReference type="Proteomes" id="UP000269221"/>
    </source>
</evidence>
<organism evidence="1 2">
    <name type="scientific">Hirundo rustica rustica</name>
    <dbReference type="NCBI Taxonomy" id="333673"/>
    <lineage>
        <taxon>Eukaryota</taxon>
        <taxon>Metazoa</taxon>
        <taxon>Chordata</taxon>
        <taxon>Craniata</taxon>
        <taxon>Vertebrata</taxon>
        <taxon>Euteleostomi</taxon>
        <taxon>Archelosauria</taxon>
        <taxon>Archosauria</taxon>
        <taxon>Dinosauria</taxon>
        <taxon>Saurischia</taxon>
        <taxon>Theropoda</taxon>
        <taxon>Coelurosauria</taxon>
        <taxon>Aves</taxon>
        <taxon>Neognathae</taxon>
        <taxon>Neoaves</taxon>
        <taxon>Telluraves</taxon>
        <taxon>Australaves</taxon>
        <taxon>Passeriformes</taxon>
        <taxon>Sylvioidea</taxon>
        <taxon>Hirundinidae</taxon>
        <taxon>Hirundo</taxon>
    </lineage>
</organism>
<reference evidence="1 2" key="1">
    <citation type="submission" date="2018-07" db="EMBL/GenBank/DDBJ databases">
        <title>A high quality draft genome assembly of the barn swallow (H. rustica rustica).</title>
        <authorList>
            <person name="Formenti G."/>
            <person name="Chiara M."/>
            <person name="Poveda L."/>
            <person name="Francoijs K.-J."/>
            <person name="Bonisoli-Alquati A."/>
            <person name="Canova L."/>
            <person name="Gianfranceschi L."/>
            <person name="Horner D.S."/>
            <person name="Saino N."/>
        </authorList>
    </citation>
    <scope>NUCLEOTIDE SEQUENCE [LARGE SCALE GENOMIC DNA]</scope>
    <source>
        <strain evidence="1">Chelidonia</strain>
        <tissue evidence="1">Blood</tissue>
    </source>
</reference>
<sequence length="218" mass="23923">MGDFYDPEHPTPEDTFRCPSLLQALSSLAWDASRDAAELEKVDAEPGAERCRWLLLEFSCGKGALARSHLVGRSLCQPELGFLAASVSSRTNSRSSELPPHSTWIFSVELPTPAWTRSESWNGLAWKEPQSSSSATDRDTFHDPRVLQTPSSLAWDTSRDGAATVSLDKLFLMDADGCLHPAVSGSRFISWCCCFLGEDSKFVPILRVQEPPGPLTPP</sequence>
<dbReference type="EMBL" id="QRBI01000204">
    <property type="protein sequence ID" value="RMB93852.1"/>
    <property type="molecule type" value="Genomic_DNA"/>
</dbReference>